<dbReference type="AlphaFoldDB" id="W1NUW5"/>
<evidence type="ECO:0000313" key="1">
    <source>
        <dbReference type="EMBL" id="ERM98454.1"/>
    </source>
</evidence>
<evidence type="ECO:0000313" key="2">
    <source>
        <dbReference type="Proteomes" id="UP000017836"/>
    </source>
</evidence>
<reference evidence="2" key="1">
    <citation type="journal article" date="2013" name="Science">
        <title>The Amborella genome and the evolution of flowering plants.</title>
        <authorList>
            <consortium name="Amborella Genome Project"/>
        </authorList>
    </citation>
    <scope>NUCLEOTIDE SEQUENCE [LARGE SCALE GENOMIC DNA]</scope>
</reference>
<accession>W1NUW5</accession>
<proteinExistence type="predicted"/>
<dbReference type="EMBL" id="KI395332">
    <property type="protein sequence ID" value="ERM98454.1"/>
    <property type="molecule type" value="Genomic_DNA"/>
</dbReference>
<gene>
    <name evidence="1" type="ORF">AMTR_s00072p00151120</name>
</gene>
<keyword evidence="2" id="KW-1185">Reference proteome</keyword>
<dbReference type="HOGENOM" id="CLU_2112171_0_0_1"/>
<dbReference type="Gramene" id="ERM98454">
    <property type="protein sequence ID" value="ERM98454"/>
    <property type="gene ID" value="AMTR_s00072p00151120"/>
</dbReference>
<organism evidence="1 2">
    <name type="scientific">Amborella trichopoda</name>
    <dbReference type="NCBI Taxonomy" id="13333"/>
    <lineage>
        <taxon>Eukaryota</taxon>
        <taxon>Viridiplantae</taxon>
        <taxon>Streptophyta</taxon>
        <taxon>Embryophyta</taxon>
        <taxon>Tracheophyta</taxon>
        <taxon>Spermatophyta</taxon>
        <taxon>Magnoliopsida</taxon>
        <taxon>Amborellales</taxon>
        <taxon>Amborellaceae</taxon>
        <taxon>Amborella</taxon>
    </lineage>
</organism>
<dbReference type="Proteomes" id="UP000017836">
    <property type="component" value="Unassembled WGS sequence"/>
</dbReference>
<sequence length="115" mass="12905">MNGPEFWMVRVEEPLSDVTGSTPTNYTSNISKKRSLDGMDRLVHGIYGLQIPWMGEVQMGLRVLERVANNEGMLVLLESTSSGPWKSSFPENSIMSPEKALSYLNRYEAAFSESK</sequence>
<protein>
    <submittedName>
        <fullName evidence="1">Uncharacterized protein</fullName>
    </submittedName>
</protein>
<name>W1NUW5_AMBTC</name>